<protein>
    <submittedName>
        <fullName evidence="3">Non-hydrolyzing UDP-N-acetylglucosamine 2-epimerase</fullName>
        <ecNumber evidence="3">5.1.3.14</ecNumber>
    </submittedName>
</protein>
<dbReference type="NCBIfam" id="TIGR00236">
    <property type="entry name" value="wecB"/>
    <property type="match status" value="1"/>
</dbReference>
<reference evidence="4" key="1">
    <citation type="journal article" date="2019" name="Int. J. Syst. Evol. Microbiol.">
        <title>The Global Catalogue of Microorganisms (GCM) 10K type strain sequencing project: providing services to taxonomists for standard genome sequencing and annotation.</title>
        <authorList>
            <consortium name="The Broad Institute Genomics Platform"/>
            <consortium name="The Broad Institute Genome Sequencing Center for Infectious Disease"/>
            <person name="Wu L."/>
            <person name="Ma J."/>
        </authorList>
    </citation>
    <scope>NUCLEOTIDE SEQUENCE [LARGE SCALE GENOMIC DNA]</scope>
    <source>
        <strain evidence="4">KCTC 13128</strain>
    </source>
</reference>
<evidence type="ECO:0000313" key="3">
    <source>
        <dbReference type="EMBL" id="MFC3039868.1"/>
    </source>
</evidence>
<dbReference type="RefSeq" id="WP_390270155.1">
    <property type="nucleotide sequence ID" value="NZ_JBHRSA010000026.1"/>
</dbReference>
<dbReference type="Pfam" id="PF02350">
    <property type="entry name" value="Epimerase_2"/>
    <property type="match status" value="1"/>
</dbReference>
<dbReference type="EMBL" id="JBHRSA010000026">
    <property type="protein sequence ID" value="MFC3039868.1"/>
    <property type="molecule type" value="Genomic_DNA"/>
</dbReference>
<dbReference type="InterPro" id="IPR003331">
    <property type="entry name" value="UDP_GlcNAc_Epimerase_2_dom"/>
</dbReference>
<gene>
    <name evidence="3" type="primary">wecB</name>
    <name evidence="3" type="ORF">ACFOGI_06350</name>
</gene>
<keyword evidence="4" id="KW-1185">Reference proteome</keyword>
<dbReference type="Gene3D" id="3.40.50.2000">
    <property type="entry name" value="Glycogen Phosphorylase B"/>
    <property type="match status" value="2"/>
</dbReference>
<comment type="similarity">
    <text evidence="1">Belongs to the UDP-N-acetylglucosamine 2-epimerase family.</text>
</comment>
<dbReference type="InterPro" id="IPR029767">
    <property type="entry name" value="WecB-like"/>
</dbReference>
<keyword evidence="1 3" id="KW-0413">Isomerase</keyword>
<dbReference type="GO" id="GO:0008761">
    <property type="term" value="F:UDP-N-acetylglucosamine 2-epimerase activity"/>
    <property type="evidence" value="ECO:0007669"/>
    <property type="project" value="UniProtKB-EC"/>
</dbReference>
<dbReference type="EC" id="5.1.3.14" evidence="3"/>
<sequence>MKIVTIAGTRPQLVKIATVSRVIREEFTEVLVNTGQHYDYNMAGIFFEQLNIPKPDYNLGVGSMPHGKQTGSMMIKIEEVMEKELPDAVIVYGDTNSTLAGALVASKLHIPVLHIEAGLRSFNKKMPEEVNRVMTDHVSDLLFTPTDRAVDNLQRENITKGVYQIGDVMYDAVLYNMELAESKHALNEFGLESRDYILATIHRAENTDVEEKMKAIVDTFLTLNKQVFLPLHPRTKNKLASFNLLSELEEASNVVISEPVSYLEMLLLEKHAAAIITDSGGVQKEAYFAKVPCFTLRDETEWLETVEAGWNQLINPLENNLSNAIKNIEPGHYQKSLYGDGKAAQHIVDKIKDYF</sequence>
<accession>A0ABV7CUC9</accession>
<dbReference type="Proteomes" id="UP001595279">
    <property type="component" value="Unassembled WGS sequence"/>
</dbReference>
<name>A0ABV7CUC9_9BACI</name>
<evidence type="ECO:0000256" key="1">
    <source>
        <dbReference type="RuleBase" id="RU003513"/>
    </source>
</evidence>
<evidence type="ECO:0000259" key="2">
    <source>
        <dbReference type="Pfam" id="PF02350"/>
    </source>
</evidence>
<dbReference type="CDD" id="cd03786">
    <property type="entry name" value="GTB_UDP-GlcNAc_2-Epimerase"/>
    <property type="match status" value="1"/>
</dbReference>
<dbReference type="SUPFAM" id="SSF53756">
    <property type="entry name" value="UDP-Glycosyltransferase/glycogen phosphorylase"/>
    <property type="match status" value="1"/>
</dbReference>
<evidence type="ECO:0000313" key="4">
    <source>
        <dbReference type="Proteomes" id="UP001595279"/>
    </source>
</evidence>
<proteinExistence type="inferred from homology"/>
<dbReference type="PANTHER" id="PTHR43174">
    <property type="entry name" value="UDP-N-ACETYLGLUCOSAMINE 2-EPIMERASE"/>
    <property type="match status" value="1"/>
</dbReference>
<feature type="domain" description="UDP-N-acetylglucosamine 2-epimerase" evidence="2">
    <location>
        <begin position="25"/>
        <end position="352"/>
    </location>
</feature>
<dbReference type="PANTHER" id="PTHR43174:SF1">
    <property type="entry name" value="UDP-N-ACETYLGLUCOSAMINE 2-EPIMERASE"/>
    <property type="match status" value="1"/>
</dbReference>
<organism evidence="3 4">
    <name type="scientific">Virgibacillus xinjiangensis</name>
    <dbReference type="NCBI Taxonomy" id="393090"/>
    <lineage>
        <taxon>Bacteria</taxon>
        <taxon>Bacillati</taxon>
        <taxon>Bacillota</taxon>
        <taxon>Bacilli</taxon>
        <taxon>Bacillales</taxon>
        <taxon>Bacillaceae</taxon>
        <taxon>Virgibacillus</taxon>
    </lineage>
</organism>
<comment type="caution">
    <text evidence="3">The sequence shown here is derived from an EMBL/GenBank/DDBJ whole genome shotgun (WGS) entry which is preliminary data.</text>
</comment>